<dbReference type="Proteomes" id="UP000325902">
    <property type="component" value="Unassembled WGS sequence"/>
</dbReference>
<keyword evidence="1" id="KW-0732">Signal</keyword>
<reference evidence="2 3" key="1">
    <citation type="journal article" date="2019" name="Sci. Rep.">
        <title>A multi-omics analysis of the grapevine pathogen Lasiodiplodia theobromae reveals that temperature affects the expression of virulence- and pathogenicity-related genes.</title>
        <authorList>
            <person name="Felix C."/>
            <person name="Meneses R."/>
            <person name="Goncalves M.F.M."/>
            <person name="Tilleman L."/>
            <person name="Duarte A.S."/>
            <person name="Jorrin-Novo J.V."/>
            <person name="Van de Peer Y."/>
            <person name="Deforce D."/>
            <person name="Van Nieuwerburgh F."/>
            <person name="Esteves A.C."/>
            <person name="Alves A."/>
        </authorList>
    </citation>
    <scope>NUCLEOTIDE SEQUENCE [LARGE SCALE GENOMIC DNA]</scope>
    <source>
        <strain evidence="2 3">LA-SOL3</strain>
    </source>
</reference>
<comment type="caution">
    <text evidence="2">The sequence shown here is derived from an EMBL/GenBank/DDBJ whole genome shotgun (WGS) entry which is preliminary data.</text>
</comment>
<accession>A0A5N5CV27</accession>
<gene>
    <name evidence="2" type="ORF">DBV05_g12129</name>
</gene>
<dbReference type="OrthoDB" id="10584914at2759"/>
<name>A0A5N5CV27_9PEZI</name>
<evidence type="ECO:0000313" key="2">
    <source>
        <dbReference type="EMBL" id="KAB2569193.1"/>
    </source>
</evidence>
<dbReference type="EMBL" id="VCHE01000216">
    <property type="protein sequence ID" value="KAB2569193.1"/>
    <property type="molecule type" value="Genomic_DNA"/>
</dbReference>
<evidence type="ECO:0000256" key="1">
    <source>
        <dbReference type="SAM" id="SignalP"/>
    </source>
</evidence>
<proteinExistence type="predicted"/>
<keyword evidence="3" id="KW-1185">Reference proteome</keyword>
<organism evidence="2 3">
    <name type="scientific">Lasiodiplodia theobromae</name>
    <dbReference type="NCBI Taxonomy" id="45133"/>
    <lineage>
        <taxon>Eukaryota</taxon>
        <taxon>Fungi</taxon>
        <taxon>Dikarya</taxon>
        <taxon>Ascomycota</taxon>
        <taxon>Pezizomycotina</taxon>
        <taxon>Dothideomycetes</taxon>
        <taxon>Dothideomycetes incertae sedis</taxon>
        <taxon>Botryosphaeriales</taxon>
        <taxon>Botryosphaeriaceae</taxon>
        <taxon>Lasiodiplodia</taxon>
    </lineage>
</organism>
<sequence length="146" mass="16775">MYCQLLLLVLPHLPYGVSADQFTNPSNDENDLSQTFTLGENVTITWTTALTNINLRVTHWDMEDEIVIGVLLTEQPNTGVYQWTIGEGDNIDAAEIERSSKFALRLSSGKFVIFILDIVIYTNITDHHFFLFNRVSYTRYYYRSPG</sequence>
<evidence type="ECO:0000313" key="3">
    <source>
        <dbReference type="Proteomes" id="UP000325902"/>
    </source>
</evidence>
<feature type="signal peptide" evidence="1">
    <location>
        <begin position="1"/>
        <end position="19"/>
    </location>
</feature>
<feature type="chain" id="PRO_5025030206" evidence="1">
    <location>
        <begin position="20"/>
        <end position="146"/>
    </location>
</feature>
<dbReference type="AlphaFoldDB" id="A0A5N5CV27"/>
<protein>
    <submittedName>
        <fullName evidence="2">Uncharacterized protein</fullName>
    </submittedName>
</protein>